<proteinExistence type="predicted"/>
<accession>A0A369J878</accession>
<protein>
    <submittedName>
        <fullName evidence="1">Uncharacterized protein</fullName>
    </submittedName>
</protein>
<keyword evidence="2" id="KW-1185">Reference proteome</keyword>
<gene>
    <name evidence="1" type="ORF">Hypma_000433</name>
</gene>
<reference evidence="1" key="1">
    <citation type="submission" date="2018-04" db="EMBL/GenBank/DDBJ databases">
        <title>Whole genome sequencing of Hypsizygus marmoreus.</title>
        <authorList>
            <person name="Choi I.-G."/>
            <person name="Min B."/>
            <person name="Kim J.-G."/>
            <person name="Kim S."/>
            <person name="Oh Y.-L."/>
            <person name="Kong W.-S."/>
            <person name="Park H."/>
            <person name="Jeong J."/>
            <person name="Song E.-S."/>
        </authorList>
    </citation>
    <scope>NUCLEOTIDE SEQUENCE [LARGE SCALE GENOMIC DNA]</scope>
    <source>
        <strain evidence="1">51987-8</strain>
    </source>
</reference>
<evidence type="ECO:0000313" key="1">
    <source>
        <dbReference type="EMBL" id="RDB18289.1"/>
    </source>
</evidence>
<dbReference type="Proteomes" id="UP000076154">
    <property type="component" value="Unassembled WGS sequence"/>
</dbReference>
<dbReference type="OrthoDB" id="3261436at2759"/>
<evidence type="ECO:0000313" key="2">
    <source>
        <dbReference type="Proteomes" id="UP000076154"/>
    </source>
</evidence>
<dbReference type="AlphaFoldDB" id="A0A369J878"/>
<dbReference type="InParanoid" id="A0A369J878"/>
<dbReference type="STRING" id="39966.A0A369J878"/>
<name>A0A369J878_HYPMA</name>
<comment type="caution">
    <text evidence="1">The sequence shown here is derived from an EMBL/GenBank/DDBJ whole genome shotgun (WGS) entry which is preliminary data.</text>
</comment>
<sequence length="108" mass="12670">MAISLLRKIKNAVSDRSDQVFRYHQFELGIPKHHVDRWKEELKLWEDDHRNPNPFETRYKSLTLDAVRRALAQQDAVEMANGDAYVLHEEVSASQLIITGLDLEEQQR</sequence>
<dbReference type="EMBL" id="LUEZ02000106">
    <property type="protein sequence ID" value="RDB18289.1"/>
    <property type="molecule type" value="Genomic_DNA"/>
</dbReference>
<organism evidence="1 2">
    <name type="scientific">Hypsizygus marmoreus</name>
    <name type="common">White beech mushroom</name>
    <name type="synonym">Agaricus marmoreus</name>
    <dbReference type="NCBI Taxonomy" id="39966"/>
    <lineage>
        <taxon>Eukaryota</taxon>
        <taxon>Fungi</taxon>
        <taxon>Dikarya</taxon>
        <taxon>Basidiomycota</taxon>
        <taxon>Agaricomycotina</taxon>
        <taxon>Agaricomycetes</taxon>
        <taxon>Agaricomycetidae</taxon>
        <taxon>Agaricales</taxon>
        <taxon>Tricholomatineae</taxon>
        <taxon>Lyophyllaceae</taxon>
        <taxon>Hypsizygus</taxon>
    </lineage>
</organism>